<dbReference type="OrthoDB" id="9810066at2"/>
<reference evidence="2 3" key="1">
    <citation type="submission" date="2018-03" db="EMBL/GenBank/DDBJ databases">
        <title>Characteristics and genome of n-alkane degrading marine bacteria Gordonia iterans isolated from crude oil contaminated in Tae-an, South Korea.</title>
        <authorList>
            <person name="Lee S.-S."/>
            <person name="Kim H."/>
        </authorList>
    </citation>
    <scope>NUCLEOTIDE SEQUENCE [LARGE SCALE GENOMIC DNA]</scope>
    <source>
        <strain evidence="2 3">Co17</strain>
    </source>
</reference>
<evidence type="ECO:0000259" key="1">
    <source>
        <dbReference type="Pfam" id="PF00156"/>
    </source>
</evidence>
<gene>
    <name evidence="2" type="ORF">C6V83_13465</name>
</gene>
<evidence type="ECO:0000313" key="2">
    <source>
        <dbReference type="EMBL" id="AVM01111.1"/>
    </source>
</evidence>
<evidence type="ECO:0000313" key="3">
    <source>
        <dbReference type="Proteomes" id="UP000239814"/>
    </source>
</evidence>
<dbReference type="Gene3D" id="3.30.1310.20">
    <property type="entry name" value="PRTase-like"/>
    <property type="match status" value="1"/>
</dbReference>
<keyword evidence="2" id="KW-0808">Transferase</keyword>
<dbReference type="InterPro" id="IPR000836">
    <property type="entry name" value="PRTase_dom"/>
</dbReference>
<dbReference type="EMBL" id="CP027433">
    <property type="protein sequence ID" value="AVM01111.1"/>
    <property type="molecule type" value="Genomic_DNA"/>
</dbReference>
<dbReference type="SUPFAM" id="SSF53271">
    <property type="entry name" value="PRTase-like"/>
    <property type="match status" value="1"/>
</dbReference>
<feature type="domain" description="Phosphoribosyltransferase" evidence="1">
    <location>
        <begin position="26"/>
        <end position="187"/>
    </location>
</feature>
<proteinExistence type="predicted"/>
<dbReference type="RefSeq" id="WP_105942822.1">
    <property type="nucleotide sequence ID" value="NZ_CP027433.1"/>
</dbReference>
<dbReference type="InterPro" id="IPR029057">
    <property type="entry name" value="PRTase-like"/>
</dbReference>
<organism evidence="2 3">
    <name type="scientific">Gordonia iterans</name>
    <dbReference type="NCBI Taxonomy" id="1004901"/>
    <lineage>
        <taxon>Bacteria</taxon>
        <taxon>Bacillati</taxon>
        <taxon>Actinomycetota</taxon>
        <taxon>Actinomycetes</taxon>
        <taxon>Mycobacteriales</taxon>
        <taxon>Gordoniaceae</taxon>
        <taxon>Gordonia</taxon>
    </lineage>
</organism>
<dbReference type="Pfam" id="PF00156">
    <property type="entry name" value="Pribosyltran"/>
    <property type="match status" value="1"/>
</dbReference>
<dbReference type="Gene3D" id="3.40.50.2020">
    <property type="match status" value="1"/>
</dbReference>
<dbReference type="GO" id="GO:0016740">
    <property type="term" value="F:transferase activity"/>
    <property type="evidence" value="ECO:0007669"/>
    <property type="project" value="UniProtKB-KW"/>
</dbReference>
<dbReference type="Proteomes" id="UP000239814">
    <property type="component" value="Chromosome"/>
</dbReference>
<dbReference type="CDD" id="cd06223">
    <property type="entry name" value="PRTases_typeI"/>
    <property type="match status" value="1"/>
</dbReference>
<dbReference type="AlphaFoldDB" id="A0A2S0KHJ9"/>
<keyword evidence="3" id="KW-1185">Reference proteome</keyword>
<name>A0A2S0KHJ9_9ACTN</name>
<protein>
    <submittedName>
        <fullName evidence="2">Phosphoribosyl transferase</fullName>
    </submittedName>
</protein>
<accession>A0A2S0KHJ9</accession>
<sequence>MRSRSHGSRSHGDRFRNRRDAGQVLAASLGEYRDRGDVVVLGIARGGVPVAFEVAGVLHARLIVRKLGVPGHEELAFGAIAPNQQTVLDDGLIGALGITPGQIRQVIDDETAELRRREQKYRGGLEPAEWADATAIVVDDGLATGNTMRAAVRAVRSAGPRAIIVAVPVAPAATCRELRSEAEAVVCPWTPTPFGAVGAFYRDFGQTGDDEVRRLLAER</sequence>
<dbReference type="KEGG" id="git:C6V83_13465"/>